<comment type="similarity">
    <text evidence="9">Belongs to the sal C2H2-type zinc-finger protein family.</text>
</comment>
<proteinExistence type="inferred from homology"/>
<dbReference type="SUPFAM" id="SSF57667">
    <property type="entry name" value="beta-beta-alpha zinc fingers"/>
    <property type="match status" value="1"/>
</dbReference>
<dbReference type="Proteomes" id="UP000241107">
    <property type="component" value="Unassembled WGS sequence"/>
</dbReference>
<evidence type="ECO:0000259" key="12">
    <source>
        <dbReference type="PROSITE" id="PS50157"/>
    </source>
</evidence>
<keyword evidence="4 10" id="KW-0863">Zinc-finger</keyword>
<feature type="compositionally biased region" description="Low complexity" evidence="11">
    <location>
        <begin position="108"/>
        <end position="164"/>
    </location>
</feature>
<evidence type="ECO:0000256" key="1">
    <source>
        <dbReference type="ARBA" id="ARBA00004123"/>
    </source>
</evidence>
<dbReference type="GO" id="GO:0000978">
    <property type="term" value="F:RNA polymerase II cis-regulatory region sequence-specific DNA binding"/>
    <property type="evidence" value="ECO:0007669"/>
    <property type="project" value="TreeGrafter"/>
</dbReference>
<dbReference type="GO" id="GO:0005634">
    <property type="term" value="C:nucleus"/>
    <property type="evidence" value="ECO:0007669"/>
    <property type="project" value="UniProtKB-SubCell"/>
</dbReference>
<dbReference type="STRING" id="418784.A0A2P7YMC8"/>
<evidence type="ECO:0000256" key="11">
    <source>
        <dbReference type="SAM" id="MobiDB-lite"/>
    </source>
</evidence>
<keyword evidence="3" id="KW-0677">Repeat</keyword>
<organism evidence="13 14">
    <name type="scientific">Candidozyma pseudohaemuli</name>
    <dbReference type="NCBI Taxonomy" id="418784"/>
    <lineage>
        <taxon>Eukaryota</taxon>
        <taxon>Fungi</taxon>
        <taxon>Dikarya</taxon>
        <taxon>Ascomycota</taxon>
        <taxon>Saccharomycotina</taxon>
        <taxon>Pichiomycetes</taxon>
        <taxon>Metschnikowiaceae</taxon>
        <taxon>Candidozyma</taxon>
    </lineage>
</organism>
<comment type="subcellular location">
    <subcellularLocation>
        <location evidence="1">Nucleus</location>
    </subcellularLocation>
</comment>
<reference evidence="13 14" key="1">
    <citation type="submission" date="2018-03" db="EMBL/GenBank/DDBJ databases">
        <title>Candida pseudohaemulonii genome assembly and annotation.</title>
        <authorList>
            <person name="Munoz J.F."/>
            <person name="Gade L.G."/>
            <person name="Chow N.A."/>
            <person name="Litvintseva A.P."/>
            <person name="Loparev V.N."/>
            <person name="Cuomo C.A."/>
        </authorList>
    </citation>
    <scope>NUCLEOTIDE SEQUENCE [LARGE SCALE GENOMIC DNA]</scope>
    <source>
        <strain evidence="13 14">B12108</strain>
    </source>
</reference>
<keyword evidence="6" id="KW-0805">Transcription regulation</keyword>
<sequence>MEPLLDEMPYPNRLGHDRPAVYQNYRNPDSSSHSLNPTLNSQVADLGPSQLHPGNLPHMAPGVLHNAPPGSLEGLLTPTLAPNSNNNMPNALGQSSMGGAADMASVPNNSNNSAAANNSSAQNNNNNTASLHNTTNPPSVTGASSHAPPSSSSSGLNSSNSMPLPANPTNPMSLQSLPGPVPGALPNPNVPQMGYYEEGAFPAVYEPQPLYRPYEYYHNGPQAAGSSSVSGPLLFHNSSLVLLATLQPSSNSSYIKNEMYMPQSYQGQQLPGYNYQQYPYRQSSSFSGYSNTAPPPETGRNRCPVCHKVFKRPSSLQIHFYIHTGVKMFKCEWEGCGRMFNVKSNMKRHYRLHLKREEEKRLAEHKYPEMAAHNLAKFIRHAAVSKPHVKPEQYWGAKILGATMWFWIFYRVKNDFIEGSH</sequence>
<evidence type="ECO:0000313" key="13">
    <source>
        <dbReference type="EMBL" id="PSK37109.1"/>
    </source>
</evidence>
<dbReference type="FunFam" id="3.30.160.60:FF:001102">
    <property type="entry name" value="Transcription factor IIIA"/>
    <property type="match status" value="1"/>
</dbReference>
<keyword evidence="5" id="KW-0862">Zinc</keyword>
<accession>A0A2P7YMC8</accession>
<dbReference type="InterPro" id="IPR013087">
    <property type="entry name" value="Znf_C2H2_type"/>
</dbReference>
<feature type="compositionally biased region" description="Polar residues" evidence="11">
    <location>
        <begin position="167"/>
        <end position="176"/>
    </location>
</feature>
<dbReference type="InterPro" id="IPR036236">
    <property type="entry name" value="Znf_C2H2_sf"/>
</dbReference>
<feature type="domain" description="C2H2-type" evidence="12">
    <location>
        <begin position="301"/>
        <end position="328"/>
    </location>
</feature>
<dbReference type="VEuPathDB" id="FungiDB:C7M61_003536"/>
<evidence type="ECO:0000313" key="14">
    <source>
        <dbReference type="Proteomes" id="UP000241107"/>
    </source>
</evidence>
<dbReference type="Gene3D" id="3.30.160.60">
    <property type="entry name" value="Classic Zinc Finger"/>
    <property type="match status" value="2"/>
</dbReference>
<evidence type="ECO:0000256" key="6">
    <source>
        <dbReference type="ARBA" id="ARBA00023015"/>
    </source>
</evidence>
<evidence type="ECO:0000256" key="2">
    <source>
        <dbReference type="ARBA" id="ARBA00022723"/>
    </source>
</evidence>
<evidence type="ECO:0000256" key="8">
    <source>
        <dbReference type="ARBA" id="ARBA00023242"/>
    </source>
</evidence>
<keyword evidence="2" id="KW-0479">Metal-binding</keyword>
<feature type="compositionally biased region" description="Polar residues" evidence="11">
    <location>
        <begin position="24"/>
        <end position="43"/>
    </location>
</feature>
<feature type="region of interest" description="Disordered" evidence="11">
    <location>
        <begin position="1"/>
        <end position="185"/>
    </location>
</feature>
<dbReference type="Pfam" id="PF00096">
    <property type="entry name" value="zf-C2H2"/>
    <property type="match status" value="2"/>
</dbReference>
<evidence type="ECO:0000256" key="5">
    <source>
        <dbReference type="ARBA" id="ARBA00022833"/>
    </source>
</evidence>
<dbReference type="RefSeq" id="XP_024712960.1">
    <property type="nucleotide sequence ID" value="XM_024858873.1"/>
</dbReference>
<evidence type="ECO:0000256" key="4">
    <source>
        <dbReference type="ARBA" id="ARBA00022771"/>
    </source>
</evidence>
<dbReference type="PANTHER" id="PTHR23233:SF84">
    <property type="entry name" value="FI23031P1"/>
    <property type="match status" value="1"/>
</dbReference>
<comment type="caution">
    <text evidence="13">The sequence shown here is derived from an EMBL/GenBank/DDBJ whole genome shotgun (WGS) entry which is preliminary data.</text>
</comment>
<dbReference type="PANTHER" id="PTHR23233">
    <property type="entry name" value="SAL-LIKE PROTEIN"/>
    <property type="match status" value="1"/>
</dbReference>
<evidence type="ECO:0000256" key="7">
    <source>
        <dbReference type="ARBA" id="ARBA00023163"/>
    </source>
</evidence>
<feature type="compositionally biased region" description="Polar residues" evidence="11">
    <location>
        <begin position="80"/>
        <end position="97"/>
    </location>
</feature>
<name>A0A2P7YMC8_9ASCO</name>
<gene>
    <name evidence="13" type="ORF">C7M61_003536</name>
</gene>
<evidence type="ECO:0000256" key="3">
    <source>
        <dbReference type="ARBA" id="ARBA00022737"/>
    </source>
</evidence>
<dbReference type="PROSITE" id="PS50157">
    <property type="entry name" value="ZINC_FINGER_C2H2_2"/>
    <property type="match status" value="2"/>
</dbReference>
<dbReference type="GeneID" id="36566924"/>
<dbReference type="GO" id="GO:0008270">
    <property type="term" value="F:zinc ion binding"/>
    <property type="evidence" value="ECO:0007669"/>
    <property type="project" value="UniProtKB-KW"/>
</dbReference>
<keyword evidence="8" id="KW-0539">Nucleus</keyword>
<dbReference type="SMART" id="SM00355">
    <property type="entry name" value="ZnF_C2H2"/>
    <property type="match status" value="2"/>
</dbReference>
<evidence type="ECO:0000256" key="9">
    <source>
        <dbReference type="ARBA" id="ARBA00038474"/>
    </source>
</evidence>
<dbReference type="EMBL" id="PYFQ01000009">
    <property type="protein sequence ID" value="PSK37109.1"/>
    <property type="molecule type" value="Genomic_DNA"/>
</dbReference>
<evidence type="ECO:0000256" key="10">
    <source>
        <dbReference type="PROSITE-ProRule" id="PRU00042"/>
    </source>
</evidence>
<keyword evidence="7" id="KW-0804">Transcription</keyword>
<dbReference type="AlphaFoldDB" id="A0A2P7YMC8"/>
<dbReference type="InterPro" id="IPR051565">
    <property type="entry name" value="Sal_C2H2-zinc-finger"/>
</dbReference>
<keyword evidence="14" id="KW-1185">Reference proteome</keyword>
<dbReference type="GO" id="GO:0000981">
    <property type="term" value="F:DNA-binding transcription factor activity, RNA polymerase II-specific"/>
    <property type="evidence" value="ECO:0007669"/>
    <property type="project" value="TreeGrafter"/>
</dbReference>
<protein>
    <recommendedName>
        <fullName evidence="12">C2H2-type domain-containing protein</fullName>
    </recommendedName>
</protein>
<dbReference type="OrthoDB" id="6077919at2759"/>
<dbReference type="PROSITE" id="PS00028">
    <property type="entry name" value="ZINC_FINGER_C2H2_1"/>
    <property type="match status" value="2"/>
</dbReference>
<feature type="domain" description="C2H2-type" evidence="12">
    <location>
        <begin position="329"/>
        <end position="358"/>
    </location>
</feature>